<organism evidence="1 2">
    <name type="scientific">Kosakonia sacchari</name>
    <dbReference type="NCBI Taxonomy" id="1158459"/>
    <lineage>
        <taxon>Bacteria</taxon>
        <taxon>Pseudomonadati</taxon>
        <taxon>Pseudomonadota</taxon>
        <taxon>Gammaproteobacteria</taxon>
        <taxon>Enterobacterales</taxon>
        <taxon>Enterobacteriaceae</taxon>
        <taxon>Kosakonia</taxon>
    </lineage>
</organism>
<comment type="caution">
    <text evidence="1">The sequence shown here is derived from an EMBL/GenBank/DDBJ whole genome shotgun (WGS) entry which is preliminary data.</text>
</comment>
<protein>
    <submittedName>
        <fullName evidence="1">SnoaL-like domain-containing protein</fullName>
    </submittedName>
</protein>
<dbReference type="EMBL" id="FMUI01000002">
    <property type="protein sequence ID" value="SCX41713.1"/>
    <property type="molecule type" value="Genomic_DNA"/>
</dbReference>
<sequence length="121" mass="13545">MHTSALLVSQQLIDKHFVIWNGAHPEQQIATFSDVYTDDFFVADYADVATGFQNVAALIARVQGEHPGFSFTPEPVTWNHGLGRVTWGYGPQENPNLIRGEDIFTVRDGRLASLWVFINTP</sequence>
<gene>
    <name evidence="1" type="ORF">SAMN02927897_01106</name>
</gene>
<dbReference type="InterPro" id="IPR032710">
    <property type="entry name" value="NTF2-like_dom_sf"/>
</dbReference>
<dbReference type="SUPFAM" id="SSF54427">
    <property type="entry name" value="NTF2-like"/>
    <property type="match status" value="1"/>
</dbReference>
<reference evidence="1 2" key="1">
    <citation type="submission" date="2016-10" db="EMBL/GenBank/DDBJ databases">
        <authorList>
            <person name="Varghese N."/>
            <person name="Submissions S."/>
        </authorList>
    </citation>
    <scope>NUCLEOTIDE SEQUENCE [LARGE SCALE GENOMIC DNA]</scope>
    <source>
        <strain evidence="1 2">CGMCC 1.12102</strain>
    </source>
</reference>
<proteinExistence type="predicted"/>
<evidence type="ECO:0000313" key="2">
    <source>
        <dbReference type="Proteomes" id="UP000183569"/>
    </source>
</evidence>
<name>A0A1G4XKD6_9ENTR</name>
<accession>A0A1G4XKD6</accession>
<dbReference type="GeneID" id="23844223"/>
<evidence type="ECO:0000313" key="1">
    <source>
        <dbReference type="EMBL" id="SCX41713.1"/>
    </source>
</evidence>
<dbReference type="Proteomes" id="UP000183569">
    <property type="component" value="Unassembled WGS sequence"/>
</dbReference>
<dbReference type="AlphaFoldDB" id="A0A1G4XKD6"/>
<dbReference type="Gene3D" id="3.10.450.50">
    <property type="match status" value="1"/>
</dbReference>
<dbReference type="RefSeq" id="WP_017455749.1">
    <property type="nucleotide sequence ID" value="NZ_CP016337.1"/>
</dbReference>